<evidence type="ECO:0000256" key="1">
    <source>
        <dbReference type="SAM" id="MobiDB-lite"/>
    </source>
</evidence>
<feature type="compositionally biased region" description="Basic and acidic residues" evidence="1">
    <location>
        <begin position="107"/>
        <end position="126"/>
    </location>
</feature>
<proteinExistence type="predicted"/>
<keyword evidence="3" id="KW-0614">Plasmid</keyword>
<feature type="compositionally biased region" description="Low complexity" evidence="1">
    <location>
        <begin position="187"/>
        <end position="199"/>
    </location>
</feature>
<feature type="compositionally biased region" description="Basic and acidic residues" evidence="1">
    <location>
        <begin position="133"/>
        <end position="142"/>
    </location>
</feature>
<dbReference type="EMBL" id="CP019656">
    <property type="protein sequence ID" value="AVF28802.1"/>
    <property type="molecule type" value="Genomic_DNA"/>
</dbReference>
<evidence type="ECO:0000313" key="3">
    <source>
        <dbReference type="EMBL" id="AVF28802.1"/>
    </source>
</evidence>
<dbReference type="AlphaFoldDB" id="A0A2L1U7A4"/>
<geneLocation type="plasmid" evidence="3">
    <name>unnamed1</name>
</geneLocation>
<protein>
    <submittedName>
        <fullName evidence="3">Uncharacterized protein</fullName>
    </submittedName>
</protein>
<feature type="region of interest" description="Disordered" evidence="1">
    <location>
        <begin position="104"/>
        <end position="237"/>
    </location>
</feature>
<organism evidence="3 4">
    <name type="scientific">Paenibacillus larvae subsp. larvae</name>
    <dbReference type="NCBI Taxonomy" id="147375"/>
    <lineage>
        <taxon>Bacteria</taxon>
        <taxon>Bacillati</taxon>
        <taxon>Bacillota</taxon>
        <taxon>Bacilli</taxon>
        <taxon>Bacillales</taxon>
        <taxon>Paenibacillaceae</taxon>
        <taxon>Paenibacillus</taxon>
    </lineage>
</organism>
<dbReference type="RefSeq" id="WP_104932829.1">
    <property type="nucleotide sequence ID" value="NZ_CP019656.1"/>
</dbReference>
<name>A0A2L1U7A4_9BACL</name>
<feature type="compositionally biased region" description="Basic and acidic residues" evidence="1">
    <location>
        <begin position="214"/>
        <end position="224"/>
    </location>
</feature>
<keyword evidence="2" id="KW-1133">Transmembrane helix</keyword>
<accession>A0A2L1U7A4</accession>
<feature type="compositionally biased region" description="Polar residues" evidence="1">
    <location>
        <begin position="228"/>
        <end position="237"/>
    </location>
</feature>
<evidence type="ECO:0000313" key="4">
    <source>
        <dbReference type="Proteomes" id="UP000239833"/>
    </source>
</evidence>
<sequence length="280" mass="31328">MRTKTFFVIISYTIFLILLPLKAYAWYPPDNPAFDEIFISPDDTYQNPVRPKGDLHDEVKGYREEGGGYAIIGYYTGRVHDGEKIEIVSYPNGNYILTIHIVQKPEPTPKPKPLPEKPKETPKPEVKPVPTDPKPEKKKEPKPIPSTTPRTIEENKPNKENIEKNQIKTIEKDGVKVPTKNPEDEVSVPVEPVTVTEEPTSQEDTNPSASSEPEALKETSEEKPLAQAQGSTTSHSPSGWIFVAIGLTATVIIILFSIPKFRIAVRKGIVKVKNRIKKSN</sequence>
<keyword evidence="2" id="KW-0472">Membrane</keyword>
<feature type="transmembrane region" description="Helical" evidence="2">
    <location>
        <begin position="239"/>
        <end position="258"/>
    </location>
</feature>
<feature type="compositionally biased region" description="Basic and acidic residues" evidence="1">
    <location>
        <begin position="151"/>
        <end position="175"/>
    </location>
</feature>
<reference evidence="4" key="1">
    <citation type="submission" date="2017-02" db="EMBL/GenBank/DDBJ databases">
        <title>Delineation of Paenibacillus larvae strains originating from foulbrood outbreaks.</title>
        <authorList>
            <person name="Beims H."/>
            <person name="Bunk B."/>
            <person name="Sproeer C."/>
            <person name="Mohr K.I."/>
            <person name="Pradella S."/>
            <person name="Guenther G."/>
            <person name="Rohde M."/>
            <person name="von der Ohe W."/>
            <person name="Steinert M."/>
        </authorList>
    </citation>
    <scope>NUCLEOTIDE SEQUENCE [LARGE SCALE GENOMIC DNA]</scope>
    <source>
        <strain evidence="4">Eric_III</strain>
        <plasmid evidence="4">Plasmid unnamed1</plasmid>
    </source>
</reference>
<keyword evidence="2" id="KW-0812">Transmembrane</keyword>
<gene>
    <name evidence="3" type="ORF">ERICIII_04798</name>
</gene>
<evidence type="ECO:0000256" key="2">
    <source>
        <dbReference type="SAM" id="Phobius"/>
    </source>
</evidence>
<feature type="compositionally biased region" description="Polar residues" evidence="1">
    <location>
        <begin position="202"/>
        <end position="211"/>
    </location>
</feature>
<dbReference type="Proteomes" id="UP000239833">
    <property type="component" value="Plasmid unnamed1"/>
</dbReference>